<feature type="transmembrane region" description="Helical" evidence="6">
    <location>
        <begin position="118"/>
        <end position="137"/>
    </location>
</feature>
<feature type="transmembrane region" description="Helical" evidence="6">
    <location>
        <begin position="292"/>
        <end position="314"/>
    </location>
</feature>
<evidence type="ECO:0000256" key="6">
    <source>
        <dbReference type="SAM" id="Phobius"/>
    </source>
</evidence>
<reference evidence="8" key="1">
    <citation type="journal article" date="2019" name="Int. J. Syst. Evol. Microbiol.">
        <title>The Global Catalogue of Microorganisms (GCM) 10K type strain sequencing project: providing services to taxonomists for standard genome sequencing and annotation.</title>
        <authorList>
            <consortium name="The Broad Institute Genomics Platform"/>
            <consortium name="The Broad Institute Genome Sequencing Center for Infectious Disease"/>
            <person name="Wu L."/>
            <person name="Ma J."/>
        </authorList>
    </citation>
    <scope>NUCLEOTIDE SEQUENCE [LARGE SCALE GENOMIC DNA]</scope>
    <source>
        <strain evidence="8">ZS-22-S1</strain>
    </source>
</reference>
<dbReference type="Proteomes" id="UP001595859">
    <property type="component" value="Unassembled WGS sequence"/>
</dbReference>
<feature type="transmembrane region" description="Helical" evidence="6">
    <location>
        <begin position="387"/>
        <end position="404"/>
    </location>
</feature>
<accession>A0ABV9RUT7</accession>
<dbReference type="SUPFAM" id="SSF103473">
    <property type="entry name" value="MFS general substrate transporter"/>
    <property type="match status" value="1"/>
</dbReference>
<evidence type="ECO:0000256" key="2">
    <source>
        <dbReference type="ARBA" id="ARBA00022475"/>
    </source>
</evidence>
<dbReference type="RefSeq" id="WP_378053405.1">
    <property type="nucleotide sequence ID" value="NZ_JBHSIS010000002.1"/>
</dbReference>
<dbReference type="Gene3D" id="1.20.1250.20">
    <property type="entry name" value="MFS general substrate transporter like domains"/>
    <property type="match status" value="1"/>
</dbReference>
<dbReference type="EMBL" id="JBHSIS010000002">
    <property type="protein sequence ID" value="MFC4852051.1"/>
    <property type="molecule type" value="Genomic_DNA"/>
</dbReference>
<organism evidence="7 8">
    <name type="scientific">Actinophytocola glycyrrhizae</name>
    <dbReference type="NCBI Taxonomy" id="2044873"/>
    <lineage>
        <taxon>Bacteria</taxon>
        <taxon>Bacillati</taxon>
        <taxon>Actinomycetota</taxon>
        <taxon>Actinomycetes</taxon>
        <taxon>Pseudonocardiales</taxon>
        <taxon>Pseudonocardiaceae</taxon>
    </lineage>
</organism>
<protein>
    <submittedName>
        <fullName evidence="7">MFS transporter</fullName>
    </submittedName>
</protein>
<gene>
    <name evidence="7" type="ORF">ACFPCV_00950</name>
</gene>
<name>A0ABV9RUT7_9PSEU</name>
<feature type="transmembrane region" description="Helical" evidence="6">
    <location>
        <begin position="90"/>
        <end position="112"/>
    </location>
</feature>
<comment type="subcellular location">
    <subcellularLocation>
        <location evidence="1">Cell membrane</location>
        <topology evidence="1">Multi-pass membrane protein</topology>
    </subcellularLocation>
</comment>
<keyword evidence="3 6" id="KW-0812">Transmembrane</keyword>
<feature type="transmembrane region" description="Helical" evidence="6">
    <location>
        <begin position="260"/>
        <end position="280"/>
    </location>
</feature>
<evidence type="ECO:0000313" key="7">
    <source>
        <dbReference type="EMBL" id="MFC4852051.1"/>
    </source>
</evidence>
<evidence type="ECO:0000256" key="3">
    <source>
        <dbReference type="ARBA" id="ARBA00022692"/>
    </source>
</evidence>
<dbReference type="Pfam" id="PF07690">
    <property type="entry name" value="MFS_1"/>
    <property type="match status" value="1"/>
</dbReference>
<comment type="caution">
    <text evidence="7">The sequence shown here is derived from an EMBL/GenBank/DDBJ whole genome shotgun (WGS) entry which is preliminary data.</text>
</comment>
<feature type="transmembrane region" description="Helical" evidence="6">
    <location>
        <begin position="363"/>
        <end position="381"/>
    </location>
</feature>
<feature type="transmembrane region" description="Helical" evidence="6">
    <location>
        <begin position="320"/>
        <end position="342"/>
    </location>
</feature>
<dbReference type="InterPro" id="IPR011701">
    <property type="entry name" value="MFS"/>
</dbReference>
<keyword evidence="8" id="KW-1185">Reference proteome</keyword>
<keyword evidence="2" id="KW-1003">Cell membrane</keyword>
<dbReference type="PANTHER" id="PTHR23513:SF6">
    <property type="entry name" value="MAJOR FACILITATOR SUPERFAMILY ASSOCIATED DOMAIN-CONTAINING PROTEIN"/>
    <property type="match status" value="1"/>
</dbReference>
<dbReference type="InterPro" id="IPR036259">
    <property type="entry name" value="MFS_trans_sf"/>
</dbReference>
<feature type="transmembrane region" description="Helical" evidence="6">
    <location>
        <begin position="21"/>
        <end position="42"/>
    </location>
</feature>
<evidence type="ECO:0000256" key="1">
    <source>
        <dbReference type="ARBA" id="ARBA00004651"/>
    </source>
</evidence>
<evidence type="ECO:0000256" key="5">
    <source>
        <dbReference type="ARBA" id="ARBA00023136"/>
    </source>
</evidence>
<feature type="transmembrane region" description="Helical" evidence="6">
    <location>
        <begin position="48"/>
        <end position="69"/>
    </location>
</feature>
<feature type="transmembrane region" description="Helical" evidence="6">
    <location>
        <begin position="177"/>
        <end position="197"/>
    </location>
</feature>
<keyword evidence="5 6" id="KW-0472">Membrane</keyword>
<proteinExistence type="predicted"/>
<evidence type="ECO:0000256" key="4">
    <source>
        <dbReference type="ARBA" id="ARBA00022989"/>
    </source>
</evidence>
<sequence>MSTSTPAPPRHPALTRRLSTAAFVSFFAIAVIEFAVPFVAVATLGANAMVVAVLGVCRFAPQVLFARAATVAVNRYDQRTVMLASEWLRVLAFALSAVALFASPIVGFAVFALANLSLGLGSILTAVAVQVLVPLAFEDAELPRVYSRLGMAESLADGGGPFFAGIALAMFDVSGTFVVAAVLAAGACLLLGGMPRTRVAEPVEPGRTGDRSSLRHGIRVNFGTQALGLLTGWALAYNLGQCVIEAMLLIAILDRTSIGAASYGVIKTCAVLCAALGAYLATRLPGKLTGGWGISLFGFGAIGSYLLLGIGLYAPGAAGVAFIVAGFALDELCSGVVLVLISTFRARAISNQDRAAATAGYRAMNLTAVPVGFLLGGVLGLVLSPSVTIVAVGAAMLLFGLVIWKPQVRSVATA</sequence>
<evidence type="ECO:0000313" key="8">
    <source>
        <dbReference type="Proteomes" id="UP001595859"/>
    </source>
</evidence>
<keyword evidence="4 6" id="KW-1133">Transmembrane helix</keyword>
<feature type="transmembrane region" description="Helical" evidence="6">
    <location>
        <begin position="218"/>
        <end position="240"/>
    </location>
</feature>
<dbReference type="PANTHER" id="PTHR23513">
    <property type="entry name" value="INTEGRAL MEMBRANE EFFLUX PROTEIN-RELATED"/>
    <property type="match status" value="1"/>
</dbReference>